<comment type="pathway">
    <text evidence="1 19 20">Cell wall biogenesis; peptidoglycan biosynthesis.</text>
</comment>
<evidence type="ECO:0000256" key="9">
    <source>
        <dbReference type="ARBA" id="ARBA00022984"/>
    </source>
</evidence>
<dbReference type="FunFam" id="3.90.190.20:FF:000006">
    <property type="entry name" value="UDP-N-acetylmuramoyl-L-alanyl-D-glutamate--2,6-diaminopimelate ligase"/>
    <property type="match status" value="1"/>
</dbReference>
<evidence type="ECO:0000256" key="2">
    <source>
        <dbReference type="ARBA" id="ARBA00005898"/>
    </source>
</evidence>
<evidence type="ECO:0000259" key="22">
    <source>
        <dbReference type="Pfam" id="PF02875"/>
    </source>
</evidence>
<feature type="binding site" evidence="19">
    <location>
        <position position="475"/>
    </location>
    <ligand>
        <name>meso-2,6-diaminopimelate</name>
        <dbReference type="ChEBI" id="CHEBI:57791"/>
    </ligand>
</feature>
<dbReference type="NCBIfam" id="NF001126">
    <property type="entry name" value="PRK00139.1-4"/>
    <property type="match status" value="1"/>
</dbReference>
<name>A0A517DSQ5_9FIRM</name>
<keyword evidence="19" id="KW-0460">Magnesium</keyword>
<comment type="subcellular location">
    <subcellularLocation>
        <location evidence="19 20">Cytoplasm</location>
    </subcellularLocation>
</comment>
<evidence type="ECO:0000256" key="4">
    <source>
        <dbReference type="ARBA" id="ARBA00022598"/>
    </source>
</evidence>
<dbReference type="GO" id="GO:0005524">
    <property type="term" value="F:ATP binding"/>
    <property type="evidence" value="ECO:0007669"/>
    <property type="project" value="UniProtKB-UniRule"/>
</dbReference>
<evidence type="ECO:0000259" key="21">
    <source>
        <dbReference type="Pfam" id="PF01225"/>
    </source>
</evidence>
<dbReference type="Proteomes" id="UP000320776">
    <property type="component" value="Chromosome"/>
</dbReference>
<evidence type="ECO:0000256" key="3">
    <source>
        <dbReference type="ARBA" id="ARBA00022490"/>
    </source>
</evidence>
<feature type="binding site" evidence="19">
    <location>
        <position position="191"/>
    </location>
    <ligand>
        <name>UDP-N-acetyl-alpha-D-muramoyl-L-alanyl-D-glutamate</name>
        <dbReference type="ChEBI" id="CHEBI:83900"/>
    </ligand>
</feature>
<dbReference type="NCBIfam" id="TIGR01085">
    <property type="entry name" value="murE"/>
    <property type="match status" value="1"/>
</dbReference>
<dbReference type="GO" id="GO:0008360">
    <property type="term" value="P:regulation of cell shape"/>
    <property type="evidence" value="ECO:0007669"/>
    <property type="project" value="UniProtKB-KW"/>
</dbReference>
<organism evidence="24 25">
    <name type="scientific">Sporomusa termitida</name>
    <dbReference type="NCBI Taxonomy" id="2377"/>
    <lineage>
        <taxon>Bacteria</taxon>
        <taxon>Bacillati</taxon>
        <taxon>Bacillota</taxon>
        <taxon>Negativicutes</taxon>
        <taxon>Selenomonadales</taxon>
        <taxon>Sporomusaceae</taxon>
        <taxon>Sporomusa</taxon>
    </lineage>
</organism>
<feature type="domain" description="Mur ligase central" evidence="23">
    <location>
        <begin position="112"/>
        <end position="318"/>
    </location>
</feature>
<feature type="binding site" evidence="19">
    <location>
        <position position="183"/>
    </location>
    <ligand>
        <name>UDP-N-acetyl-alpha-D-muramoyl-L-alanyl-D-glutamate</name>
        <dbReference type="ChEBI" id="CHEBI:83900"/>
    </ligand>
</feature>
<proteinExistence type="inferred from homology"/>
<dbReference type="Pfam" id="PF08245">
    <property type="entry name" value="Mur_ligase_M"/>
    <property type="match status" value="1"/>
</dbReference>
<dbReference type="SUPFAM" id="SSF53244">
    <property type="entry name" value="MurD-like peptide ligases, peptide-binding domain"/>
    <property type="match status" value="1"/>
</dbReference>
<feature type="binding site" evidence="19">
    <location>
        <begin position="156"/>
        <end position="157"/>
    </location>
    <ligand>
        <name>UDP-N-acetyl-alpha-D-muramoyl-L-alanyl-D-glutamate</name>
        <dbReference type="ChEBI" id="CHEBI:83900"/>
    </ligand>
</feature>
<evidence type="ECO:0000256" key="16">
    <source>
        <dbReference type="ARBA" id="ARBA00075482"/>
    </source>
</evidence>
<comment type="cofactor">
    <cofactor evidence="19">
        <name>Mg(2+)</name>
        <dbReference type="ChEBI" id="CHEBI:18420"/>
    </cofactor>
</comment>
<dbReference type="GO" id="GO:0008765">
    <property type="term" value="F:UDP-N-acetylmuramoylalanyl-D-glutamate-2,6-diaminopimelate ligase activity"/>
    <property type="evidence" value="ECO:0007669"/>
    <property type="project" value="UniProtKB-UniRule"/>
</dbReference>
<reference evidence="24 25" key="1">
    <citation type="submission" date="2019-02" db="EMBL/GenBank/DDBJ databases">
        <title>Closed genome of Sporomusa termitida DSM 4440.</title>
        <authorList>
            <person name="Poehlein A."/>
            <person name="Daniel R."/>
        </authorList>
    </citation>
    <scope>NUCLEOTIDE SEQUENCE [LARGE SCALE GENOMIC DNA]</scope>
    <source>
        <strain evidence="24 25">DSM 4440</strain>
    </source>
</reference>
<keyword evidence="8 19" id="KW-0133">Cell shape</keyword>
<evidence type="ECO:0000256" key="1">
    <source>
        <dbReference type="ARBA" id="ARBA00004752"/>
    </source>
</evidence>
<dbReference type="Pfam" id="PF02875">
    <property type="entry name" value="Mur_ligase_C"/>
    <property type="match status" value="1"/>
</dbReference>
<evidence type="ECO:0000256" key="7">
    <source>
        <dbReference type="ARBA" id="ARBA00022840"/>
    </source>
</evidence>
<evidence type="ECO:0000256" key="17">
    <source>
        <dbReference type="ARBA" id="ARBA00076158"/>
    </source>
</evidence>
<comment type="caution">
    <text evidence="19">Lacks conserved residue(s) required for the propagation of feature annotation.</text>
</comment>
<feature type="binding site" evidence="19">
    <location>
        <begin position="413"/>
        <end position="416"/>
    </location>
    <ligand>
        <name>meso-2,6-diaminopimelate</name>
        <dbReference type="ChEBI" id="CHEBI:57791"/>
    </ligand>
</feature>
<keyword evidence="4 19" id="KW-0436">Ligase</keyword>
<keyword evidence="10 19" id="KW-0131">Cell cycle</keyword>
<dbReference type="PROSITE" id="PS01011">
    <property type="entry name" value="FOLYLPOLYGLU_SYNT_1"/>
    <property type="match status" value="1"/>
</dbReference>
<feature type="short sequence motif" description="Meso-diaminopimelate recognition motif" evidence="19">
    <location>
        <begin position="413"/>
        <end position="416"/>
    </location>
</feature>
<feature type="binding site" evidence="19">
    <location>
        <position position="471"/>
    </location>
    <ligand>
        <name>meso-2,6-diaminopimelate</name>
        <dbReference type="ChEBI" id="CHEBI:57791"/>
    </ligand>
</feature>
<dbReference type="GO" id="GO:0009252">
    <property type="term" value="P:peptidoglycan biosynthetic process"/>
    <property type="evidence" value="ECO:0007669"/>
    <property type="project" value="UniProtKB-UniRule"/>
</dbReference>
<feature type="binding site" evidence="19">
    <location>
        <position position="155"/>
    </location>
    <ligand>
        <name>UDP-N-acetyl-alpha-D-muramoyl-L-alanyl-D-glutamate</name>
        <dbReference type="ChEBI" id="CHEBI:83900"/>
    </ligand>
</feature>
<evidence type="ECO:0000256" key="11">
    <source>
        <dbReference type="ARBA" id="ARBA00023316"/>
    </source>
</evidence>
<accession>A0A517DSQ5</accession>
<dbReference type="SUPFAM" id="SSF63418">
    <property type="entry name" value="MurE/MurF N-terminal domain"/>
    <property type="match status" value="1"/>
</dbReference>
<dbReference type="GO" id="GO:0004326">
    <property type="term" value="F:tetrahydrofolylpolyglutamate synthase activity"/>
    <property type="evidence" value="ECO:0007669"/>
    <property type="project" value="InterPro"/>
</dbReference>
<evidence type="ECO:0000256" key="12">
    <source>
        <dbReference type="ARBA" id="ARBA00050251"/>
    </source>
</evidence>
<dbReference type="Gene3D" id="3.40.1390.10">
    <property type="entry name" value="MurE/MurF, N-terminal domain"/>
    <property type="match status" value="1"/>
</dbReference>
<comment type="PTM">
    <text evidence="19">Carboxylation is probably crucial for Mg(2+) binding and, consequently, for the gamma-phosphate positioning of ATP.</text>
</comment>
<feature type="binding site" evidence="19">
    <location>
        <begin position="114"/>
        <end position="120"/>
    </location>
    <ligand>
        <name>ATP</name>
        <dbReference type="ChEBI" id="CHEBI:30616"/>
    </ligand>
</feature>
<dbReference type="InterPro" id="IPR036565">
    <property type="entry name" value="Mur-like_cat_sf"/>
</dbReference>
<dbReference type="GO" id="GO:0071555">
    <property type="term" value="P:cell wall organization"/>
    <property type="evidence" value="ECO:0007669"/>
    <property type="project" value="UniProtKB-KW"/>
</dbReference>
<evidence type="ECO:0000256" key="19">
    <source>
        <dbReference type="HAMAP-Rule" id="MF_00208"/>
    </source>
</evidence>
<feature type="domain" description="Mur ligase C-terminal" evidence="22">
    <location>
        <begin position="340"/>
        <end position="473"/>
    </location>
</feature>
<dbReference type="GO" id="GO:0005737">
    <property type="term" value="C:cytoplasm"/>
    <property type="evidence" value="ECO:0007669"/>
    <property type="project" value="UniProtKB-SubCell"/>
</dbReference>
<keyword evidence="6 19" id="KW-0547">Nucleotide-binding</keyword>
<evidence type="ECO:0000256" key="14">
    <source>
        <dbReference type="ARBA" id="ARBA00066633"/>
    </source>
</evidence>
<dbReference type="HAMAP" id="MF_00208">
    <property type="entry name" value="MurE"/>
    <property type="match status" value="1"/>
</dbReference>
<evidence type="ECO:0000259" key="23">
    <source>
        <dbReference type="Pfam" id="PF08245"/>
    </source>
</evidence>
<feature type="binding site" evidence="19">
    <location>
        <position position="32"/>
    </location>
    <ligand>
        <name>UDP-N-acetyl-alpha-D-muramoyl-L-alanyl-D-glutamate</name>
        <dbReference type="ChEBI" id="CHEBI:83900"/>
    </ligand>
</feature>
<dbReference type="EMBL" id="CP036259">
    <property type="protein sequence ID" value="QDR80380.1"/>
    <property type="molecule type" value="Genomic_DNA"/>
</dbReference>
<evidence type="ECO:0000256" key="6">
    <source>
        <dbReference type="ARBA" id="ARBA00022741"/>
    </source>
</evidence>
<dbReference type="InterPro" id="IPR035911">
    <property type="entry name" value="MurE/MurF_N"/>
</dbReference>
<dbReference type="Gene3D" id="3.40.1190.10">
    <property type="entry name" value="Mur-like, catalytic domain"/>
    <property type="match status" value="1"/>
</dbReference>
<evidence type="ECO:0000256" key="20">
    <source>
        <dbReference type="RuleBase" id="RU004135"/>
    </source>
</evidence>
<keyword evidence="7 19" id="KW-0067">ATP-binding</keyword>
<comment type="similarity">
    <text evidence="2 19">Belongs to the MurCDEF family. MurE subfamily.</text>
</comment>
<feature type="binding site" evidence="19">
    <location>
        <position position="389"/>
    </location>
    <ligand>
        <name>meso-2,6-diaminopimelate</name>
        <dbReference type="ChEBI" id="CHEBI:57791"/>
    </ligand>
</feature>
<comment type="catalytic activity">
    <reaction evidence="12 19">
        <text>UDP-N-acetyl-alpha-D-muramoyl-L-alanyl-D-glutamate + meso-2,6-diaminopimelate + ATP = UDP-N-acetyl-alpha-D-muramoyl-L-alanyl-gamma-D-glutamyl-meso-2,6-diaminopimelate + ADP + phosphate + H(+)</text>
        <dbReference type="Rhea" id="RHEA:23676"/>
        <dbReference type="ChEBI" id="CHEBI:15378"/>
        <dbReference type="ChEBI" id="CHEBI:30616"/>
        <dbReference type="ChEBI" id="CHEBI:43474"/>
        <dbReference type="ChEBI" id="CHEBI:57791"/>
        <dbReference type="ChEBI" id="CHEBI:83900"/>
        <dbReference type="ChEBI" id="CHEBI:83905"/>
        <dbReference type="ChEBI" id="CHEBI:456216"/>
        <dbReference type="EC" id="6.3.2.13"/>
    </reaction>
</comment>
<feature type="modified residue" description="N6-carboxylysine" evidence="19">
    <location>
        <position position="223"/>
    </location>
</feature>
<evidence type="ECO:0000256" key="5">
    <source>
        <dbReference type="ARBA" id="ARBA00022618"/>
    </source>
</evidence>
<dbReference type="InterPro" id="IPR036615">
    <property type="entry name" value="Mur_ligase_C_dom_sf"/>
</dbReference>
<dbReference type="OrthoDB" id="9800958at2"/>
<dbReference type="AlphaFoldDB" id="A0A517DSQ5"/>
<keyword evidence="25" id="KW-1185">Reference proteome</keyword>
<evidence type="ECO:0000256" key="18">
    <source>
        <dbReference type="ARBA" id="ARBA00081560"/>
    </source>
</evidence>
<dbReference type="InterPro" id="IPR000713">
    <property type="entry name" value="Mur_ligase_N"/>
</dbReference>
<dbReference type="InterPro" id="IPR013221">
    <property type="entry name" value="Mur_ligase_cen"/>
</dbReference>
<evidence type="ECO:0000313" key="25">
    <source>
        <dbReference type="Proteomes" id="UP000320776"/>
    </source>
</evidence>
<dbReference type="NCBIfam" id="NF001124">
    <property type="entry name" value="PRK00139.1-2"/>
    <property type="match status" value="1"/>
</dbReference>
<dbReference type="RefSeq" id="WP_144349997.1">
    <property type="nucleotide sequence ID" value="NZ_CP036259.1"/>
</dbReference>
<dbReference type="InterPro" id="IPR004101">
    <property type="entry name" value="Mur_ligase_C"/>
</dbReference>
<feature type="domain" description="Mur ligase N-terminal catalytic" evidence="21">
    <location>
        <begin position="24"/>
        <end position="95"/>
    </location>
</feature>
<protein>
    <recommendedName>
        <fullName evidence="15 19">UDP-N-acetylmuramoyl-L-alanyl-D-glutamate--2,6-diaminopimelate ligase</fullName>
        <ecNumber evidence="14 19">6.3.2.13</ecNumber>
    </recommendedName>
    <alternativeName>
        <fullName evidence="16 19">Meso-A2pm-adding enzyme</fullName>
    </alternativeName>
    <alternativeName>
        <fullName evidence="17 19">Meso-diaminopimelate-adding enzyme</fullName>
    </alternativeName>
    <alternativeName>
        <fullName evidence="18 19">UDP-MurNAc-L-Ala-D-Glu:meso-diaminopimelate ligase</fullName>
    </alternativeName>
    <alternativeName>
        <fullName evidence="19">UDP-MurNAc-tripeptide synthetase</fullName>
    </alternativeName>
    <alternativeName>
        <fullName evidence="19">UDP-N-acetylmuramyl-tripeptide synthetase</fullName>
    </alternativeName>
</protein>
<dbReference type="KEGG" id="sted:SPTER_17030"/>
<keyword evidence="9 19" id="KW-0573">Peptidoglycan synthesis</keyword>
<sequence length="504" mass="54062">MIKGLKQLTDLLPAAAIQGRLEREIRAVAHDSRQVVPGTLFVCLSGVHADGHDFITAAVQQGAAAVLVEKDVPAAGCEDITIIKVADTRKAMQVIVPYFFDYPGHKLRMIGVTGTNGKTTTTYLIRSILRQAGHKAGLIGTIQTMIGDQILPVKNTTPDVIELQSILAEMVANGMEYAIMEVSSHALALGRIAGCEFDVAVFTNMTQDHLDFHQTFANYIETKAELFRSLNRPDSKKQGKTAIINFDDPVGKAMAAHAGCPVISYGINSTAVLTADSLAVAAAGSSFSIKGPFGAMPLTLNITGMFNVYNVLAAAGAALAEKIDPAIIRQALEGFSSVPGRFELVQAGQPFTVIVDYAHTPDGLENVLKTAKQFATAKIIVVFGCGGDRDRTKRPLMGKLAAVYGDIVLATSDNPRSEEPGKILEDIEVGLKDALAAGHSAKSYQIIIDRRQAITQAIQLAGPQDVVLIAGKGHETYQILKDRTIDFDDRQVAREVIREMKINA</sequence>
<evidence type="ECO:0000313" key="24">
    <source>
        <dbReference type="EMBL" id="QDR80380.1"/>
    </source>
</evidence>
<dbReference type="GO" id="GO:0000287">
    <property type="term" value="F:magnesium ion binding"/>
    <property type="evidence" value="ECO:0007669"/>
    <property type="project" value="UniProtKB-UniRule"/>
</dbReference>
<evidence type="ECO:0000256" key="10">
    <source>
        <dbReference type="ARBA" id="ARBA00023306"/>
    </source>
</evidence>
<keyword evidence="11 19" id="KW-0961">Cell wall biogenesis/degradation</keyword>
<dbReference type="Pfam" id="PF01225">
    <property type="entry name" value="Mur_ligase"/>
    <property type="match status" value="1"/>
</dbReference>
<dbReference type="GO" id="GO:0051301">
    <property type="term" value="P:cell division"/>
    <property type="evidence" value="ECO:0007669"/>
    <property type="project" value="UniProtKB-KW"/>
</dbReference>
<dbReference type="InterPro" id="IPR018109">
    <property type="entry name" value="Folylpolyglutamate_synth_CS"/>
</dbReference>
<dbReference type="EC" id="6.3.2.13" evidence="14 19"/>
<dbReference type="InterPro" id="IPR005761">
    <property type="entry name" value="UDP-N-AcMur-Glu-dNH2Pim_ligase"/>
</dbReference>
<dbReference type="SUPFAM" id="SSF53623">
    <property type="entry name" value="MurD-like peptide ligases, catalytic domain"/>
    <property type="match status" value="1"/>
</dbReference>
<dbReference type="PANTHER" id="PTHR23135">
    <property type="entry name" value="MUR LIGASE FAMILY MEMBER"/>
    <property type="match status" value="1"/>
</dbReference>
<evidence type="ECO:0000256" key="13">
    <source>
        <dbReference type="ARBA" id="ARBA00056782"/>
    </source>
</evidence>
<evidence type="ECO:0000256" key="15">
    <source>
        <dbReference type="ARBA" id="ARBA00072883"/>
    </source>
</evidence>
<evidence type="ECO:0000256" key="8">
    <source>
        <dbReference type="ARBA" id="ARBA00022960"/>
    </source>
</evidence>
<dbReference type="PANTHER" id="PTHR23135:SF4">
    <property type="entry name" value="UDP-N-ACETYLMURAMOYL-L-ALANYL-D-GLUTAMATE--2,6-DIAMINOPIMELATE LIGASE MURE HOMOLOG, CHLOROPLASTIC"/>
    <property type="match status" value="1"/>
</dbReference>
<dbReference type="UniPathway" id="UPA00219"/>
<keyword evidence="3 19" id="KW-0963">Cytoplasm</keyword>
<keyword evidence="5 19" id="KW-0132">Cell division</keyword>
<gene>
    <name evidence="19 24" type="primary">murE</name>
    <name evidence="24" type="ORF">SPTER_17030</name>
</gene>
<comment type="function">
    <text evidence="13 19">Catalyzes the addition of meso-diaminopimelic acid to the nucleotide precursor UDP-N-acetylmuramoyl-L-alanyl-D-glutamate (UMAG) in the biosynthesis of bacterial cell-wall peptidoglycan.</text>
</comment>
<dbReference type="Gene3D" id="3.90.190.20">
    <property type="entry name" value="Mur ligase, C-terminal domain"/>
    <property type="match status" value="1"/>
</dbReference>